<comment type="caution">
    <text evidence="2">The sequence shown here is derived from an EMBL/GenBank/DDBJ whole genome shotgun (WGS) entry which is preliminary data.</text>
</comment>
<keyword evidence="1" id="KW-1133">Transmembrane helix</keyword>
<organism evidence="2 3">
    <name type="scientific">Bdellovibrio bacteriovorus</name>
    <dbReference type="NCBI Taxonomy" id="959"/>
    <lineage>
        <taxon>Bacteria</taxon>
        <taxon>Pseudomonadati</taxon>
        <taxon>Bdellovibrionota</taxon>
        <taxon>Bdellovibrionia</taxon>
        <taxon>Bdellovibrionales</taxon>
        <taxon>Pseudobdellovibrionaceae</taxon>
        <taxon>Bdellovibrio</taxon>
    </lineage>
</organism>
<dbReference type="OrthoDB" id="108476at2"/>
<evidence type="ECO:0000256" key="1">
    <source>
        <dbReference type="SAM" id="Phobius"/>
    </source>
</evidence>
<dbReference type="Proteomes" id="UP000075320">
    <property type="component" value="Unassembled WGS sequence"/>
</dbReference>
<gene>
    <name evidence="2" type="ORF">AZI86_15235</name>
</gene>
<dbReference type="PANTHER" id="PTHR43861">
    <property type="entry name" value="TRANS-ACONITATE 2-METHYLTRANSFERASE-RELATED"/>
    <property type="match status" value="1"/>
</dbReference>
<dbReference type="InterPro" id="IPR029063">
    <property type="entry name" value="SAM-dependent_MTases_sf"/>
</dbReference>
<keyword evidence="3" id="KW-1185">Reference proteome</keyword>
<sequence>MKLFIKQNSPFSDLVELSSPQVRRLLDLQFQSRCLTEKKIFKNLDLTQLRVLDFGAGMQDFRQRHQVVKYTSLDPYLPADWKSLSDIPEGEKFDLIVASEVFEHLENPTVTLRELFKILQPGGRIYLTTPFMAREHGAPADFQRWTQSGLEKLLTASGFKIEQSHRRGNLVTVLSSFLNFSLFKLLRSPAFILGLVLLPLVLILLLFAQASFLIKTSSSVYLGLSVLASKVPSKDL</sequence>
<feature type="transmembrane region" description="Helical" evidence="1">
    <location>
        <begin position="192"/>
        <end position="214"/>
    </location>
</feature>
<evidence type="ECO:0008006" key="4">
    <source>
        <dbReference type="Google" id="ProtNLM"/>
    </source>
</evidence>
<protein>
    <recommendedName>
        <fullName evidence="4">Methyltransferase type 11 domain-containing protein</fullName>
    </recommendedName>
</protein>
<name>A0A150WH92_BDEBC</name>
<keyword evidence="1" id="KW-0812">Transmembrane</keyword>
<proteinExistence type="predicted"/>
<dbReference type="AlphaFoldDB" id="A0A150WH92"/>
<evidence type="ECO:0000313" key="2">
    <source>
        <dbReference type="EMBL" id="KYG63071.1"/>
    </source>
</evidence>
<reference evidence="2 3" key="1">
    <citation type="submission" date="2016-03" db="EMBL/GenBank/DDBJ databases">
        <authorList>
            <person name="Ploux O."/>
        </authorList>
    </citation>
    <scope>NUCLEOTIDE SEQUENCE [LARGE SCALE GENOMIC DNA]</scope>
    <source>
        <strain evidence="2 3">R0</strain>
    </source>
</reference>
<keyword evidence="1" id="KW-0472">Membrane</keyword>
<dbReference type="SUPFAM" id="SSF53335">
    <property type="entry name" value="S-adenosyl-L-methionine-dependent methyltransferases"/>
    <property type="match status" value="1"/>
</dbReference>
<dbReference type="Pfam" id="PF13489">
    <property type="entry name" value="Methyltransf_23"/>
    <property type="match status" value="1"/>
</dbReference>
<evidence type="ECO:0000313" key="3">
    <source>
        <dbReference type="Proteomes" id="UP000075320"/>
    </source>
</evidence>
<dbReference type="RefSeq" id="WP_061836146.1">
    <property type="nucleotide sequence ID" value="NZ_LUKE01000004.1"/>
</dbReference>
<dbReference type="EMBL" id="LUKE01000004">
    <property type="protein sequence ID" value="KYG63071.1"/>
    <property type="molecule type" value="Genomic_DNA"/>
</dbReference>
<accession>A0A150WH92</accession>
<dbReference type="CDD" id="cd02440">
    <property type="entry name" value="AdoMet_MTases"/>
    <property type="match status" value="1"/>
</dbReference>
<dbReference type="Gene3D" id="3.40.50.150">
    <property type="entry name" value="Vaccinia Virus protein VP39"/>
    <property type="match status" value="1"/>
</dbReference>